<keyword evidence="6" id="KW-0411">Iron-sulfur</keyword>
<dbReference type="GO" id="GO:0019288">
    <property type="term" value="P:isopentenyl diphosphate biosynthetic process, methylerythritol 4-phosphate pathway"/>
    <property type="evidence" value="ECO:0007669"/>
    <property type="project" value="InterPro"/>
</dbReference>
<dbReference type="Gene3D" id="3.40.1010.20">
    <property type="entry name" value="4-hydroxy-3-methylbut-2-enyl diphosphate reductase, catalytic domain"/>
    <property type="match status" value="2"/>
</dbReference>
<evidence type="ECO:0000313" key="12">
    <source>
        <dbReference type="EMBL" id="PVH31271.1"/>
    </source>
</evidence>
<keyword evidence="3" id="KW-0479">Metal-binding</keyword>
<comment type="pathway">
    <text evidence="7">Isoprenoid biosynthesis; isopentenyl diphosphate biosynthesis via DXP pathway; isopentenyl diphosphate from 1-deoxy-D-xylulose 5-phosphate: step 6/6.</text>
</comment>
<dbReference type="GO" id="GO:0051539">
    <property type="term" value="F:4 iron, 4 sulfur cluster binding"/>
    <property type="evidence" value="ECO:0007669"/>
    <property type="project" value="UniProtKB-KW"/>
</dbReference>
<protein>
    <recommendedName>
        <fullName evidence="10">4-hydroxy-3-methylbut-2-enyl diphosphate reductase</fullName>
        <ecNumber evidence="10">1.17.7.4</ecNumber>
    </recommendedName>
</protein>
<dbReference type="CDD" id="cd13944">
    <property type="entry name" value="lytB_ispH"/>
    <property type="match status" value="1"/>
</dbReference>
<name>A0A2T8I0T7_9POAL</name>
<feature type="region of interest" description="Disordered" evidence="11">
    <location>
        <begin position="27"/>
        <end position="55"/>
    </location>
</feature>
<comment type="cofactor">
    <cofactor evidence="1">
        <name>[4Fe-4S] cluster</name>
        <dbReference type="ChEBI" id="CHEBI:49883"/>
    </cofactor>
</comment>
<dbReference type="Pfam" id="PF02401">
    <property type="entry name" value="LYTB"/>
    <property type="match status" value="2"/>
</dbReference>
<comment type="pathway">
    <text evidence="8">Isoprenoid biosynthesis; dimethylallyl diphosphate biosynthesis; dimethylallyl diphosphate from (2E)-4-hydroxy-3-methylbutenyl diphosphate: step 1/1.</text>
</comment>
<comment type="similarity">
    <text evidence="9">Belongs to the IspH family.</text>
</comment>
<evidence type="ECO:0000256" key="2">
    <source>
        <dbReference type="ARBA" id="ARBA00022485"/>
    </source>
</evidence>
<dbReference type="GO" id="GO:0051745">
    <property type="term" value="F:4-hydroxy-3-methylbut-2-enyl diphosphate reductase activity"/>
    <property type="evidence" value="ECO:0007669"/>
    <property type="project" value="UniProtKB-EC"/>
</dbReference>
<reference evidence="12" key="1">
    <citation type="submission" date="2018-04" db="EMBL/GenBank/DDBJ databases">
        <title>WGS assembly of Panicum hallii.</title>
        <authorList>
            <person name="Lovell J."/>
            <person name="Jenkins J."/>
            <person name="Lowry D."/>
            <person name="Mamidi S."/>
            <person name="Sreedasyam A."/>
            <person name="Weng X."/>
            <person name="Barry K."/>
            <person name="Bonette J."/>
            <person name="Campitelli B."/>
            <person name="Daum C."/>
            <person name="Gordon S."/>
            <person name="Gould B."/>
            <person name="Lipzen A."/>
            <person name="Macqueen A."/>
            <person name="Palacio-Mejia J."/>
            <person name="Plott C."/>
            <person name="Shakirov E."/>
            <person name="Shu S."/>
            <person name="Yoshinaga Y."/>
            <person name="Zane M."/>
            <person name="Rokhsar D."/>
            <person name="Grimwood J."/>
            <person name="Schmutz J."/>
            <person name="Juenger T."/>
        </authorList>
    </citation>
    <scope>NUCLEOTIDE SEQUENCE [LARGE SCALE GENOMIC DNA]</scope>
    <source>
        <strain evidence="12">FIL2</strain>
    </source>
</reference>
<evidence type="ECO:0000256" key="7">
    <source>
        <dbReference type="ARBA" id="ARBA00046313"/>
    </source>
</evidence>
<evidence type="ECO:0000256" key="9">
    <source>
        <dbReference type="ARBA" id="ARBA00046335"/>
    </source>
</evidence>
<dbReference type="PANTHER" id="PTHR31619">
    <property type="entry name" value="4-HYDROXY-3-METHYLBUT-2-ENYL DIPHOSPHATE REDUCTASE, CHLOROPLASTIC"/>
    <property type="match status" value="1"/>
</dbReference>
<evidence type="ECO:0000256" key="11">
    <source>
        <dbReference type="SAM" id="MobiDB-lite"/>
    </source>
</evidence>
<evidence type="ECO:0000256" key="10">
    <source>
        <dbReference type="ARBA" id="ARBA00047177"/>
    </source>
</evidence>
<evidence type="ECO:0000256" key="5">
    <source>
        <dbReference type="ARBA" id="ARBA00023004"/>
    </source>
</evidence>
<dbReference type="Gene3D" id="3.40.50.11270">
    <property type="match status" value="1"/>
</dbReference>
<dbReference type="AlphaFoldDB" id="A0A2T8I0T7"/>
<evidence type="ECO:0000256" key="8">
    <source>
        <dbReference type="ARBA" id="ARBA00046314"/>
    </source>
</evidence>
<evidence type="ECO:0000256" key="6">
    <source>
        <dbReference type="ARBA" id="ARBA00023014"/>
    </source>
</evidence>
<dbReference type="EC" id="1.17.7.4" evidence="10"/>
<gene>
    <name evidence="12" type="ORF">PAHAL_9G101000</name>
</gene>
<organism evidence="12">
    <name type="scientific">Panicum hallii</name>
    <dbReference type="NCBI Taxonomy" id="206008"/>
    <lineage>
        <taxon>Eukaryota</taxon>
        <taxon>Viridiplantae</taxon>
        <taxon>Streptophyta</taxon>
        <taxon>Embryophyta</taxon>
        <taxon>Tracheophyta</taxon>
        <taxon>Spermatophyta</taxon>
        <taxon>Magnoliopsida</taxon>
        <taxon>Liliopsida</taxon>
        <taxon>Poales</taxon>
        <taxon>Poaceae</taxon>
        <taxon>PACMAD clade</taxon>
        <taxon>Panicoideae</taxon>
        <taxon>Panicodae</taxon>
        <taxon>Paniceae</taxon>
        <taxon>Panicinae</taxon>
        <taxon>Panicum</taxon>
        <taxon>Panicum sect. Panicum</taxon>
    </lineage>
</organism>
<evidence type="ECO:0000256" key="4">
    <source>
        <dbReference type="ARBA" id="ARBA00023002"/>
    </source>
</evidence>
<proteinExistence type="inferred from homology"/>
<keyword evidence="2" id="KW-0004">4Fe-4S</keyword>
<accession>A0A2T8I0T7</accession>
<dbReference type="Gramene" id="PVH31271">
    <property type="protein sequence ID" value="PVH31271"/>
    <property type="gene ID" value="PAHAL_9G101000"/>
</dbReference>
<sequence length="431" mass="47747">MAFSALAPPCVGVGVGFAPSYAPGAAAHPAARRRGPPSTVRCGGGSPGDPDFDKKAFRRDIARGGNYNRRGFGHREETRGRMDLQYTSELIGKVEESGGVYAAERGMVTVRLADKYGFCFGVRDAVQLAYEACQQFPDRRIWLTNQIIHNPTVSKNLKEMGIEIIPVVSGVKDLDVVEEGDVVIFPLFGASVDEMFRLNKKNVQIVDTTCPLVSKVVNMVERHKKGDYTSIIHGKYAHEETIATASFADRYIIMKNMAEARYVCDYILQGQLDGSSSTKEEFLEKVGVVNQTTMLKGETEEIGLLVKKTMVRKYGVESVDKHFIRFDTICNATQRAPRWNSSNTSHLLEIGEHCGIPSYWIDGERRIGTGSKISHKTKDGMVVENENWLPLGPITVGVTSGASTPDKVALQKMFEIKRQELDGASFEQRQR</sequence>
<dbReference type="GO" id="GO:0050992">
    <property type="term" value="P:dimethylallyl diphosphate biosynthetic process"/>
    <property type="evidence" value="ECO:0007669"/>
    <property type="project" value="InterPro"/>
</dbReference>
<evidence type="ECO:0000256" key="3">
    <source>
        <dbReference type="ARBA" id="ARBA00022723"/>
    </source>
</evidence>
<dbReference type="InterPro" id="IPR003451">
    <property type="entry name" value="LytB/IspH"/>
</dbReference>
<dbReference type="GO" id="GO:0046872">
    <property type="term" value="F:metal ion binding"/>
    <property type="evidence" value="ECO:0007669"/>
    <property type="project" value="UniProtKB-KW"/>
</dbReference>
<dbReference type="EMBL" id="CM008054">
    <property type="protein sequence ID" value="PVH31271.1"/>
    <property type="molecule type" value="Genomic_DNA"/>
</dbReference>
<dbReference type="PANTHER" id="PTHR31619:SF5">
    <property type="entry name" value="4-HYDROXY-3-METHYLBUT-2-ENYL DIPHOSPHATE REDUCTASE, CHLOROPLASTIC"/>
    <property type="match status" value="1"/>
</dbReference>
<evidence type="ECO:0000256" key="1">
    <source>
        <dbReference type="ARBA" id="ARBA00001966"/>
    </source>
</evidence>
<dbReference type="Proteomes" id="UP000243499">
    <property type="component" value="Chromosome 9"/>
</dbReference>
<keyword evidence="4" id="KW-0560">Oxidoreductase</keyword>
<keyword evidence="5" id="KW-0408">Iron</keyword>